<dbReference type="Proteomes" id="UP000509371">
    <property type="component" value="Chromosome"/>
</dbReference>
<evidence type="ECO:0000313" key="1">
    <source>
        <dbReference type="EMBL" id="MEP7729543.1"/>
    </source>
</evidence>
<accession>A0A859CX98</accession>
<dbReference type="RefSeq" id="WP_176335722.1">
    <property type="nucleotide sequence ID" value="NZ_BAAAEF010000014.1"/>
</dbReference>
<evidence type="ECO:0000313" key="2">
    <source>
        <dbReference type="EMBL" id="QKK81164.1"/>
    </source>
</evidence>
<dbReference type="EMBL" id="CP054301">
    <property type="protein sequence ID" value="QKK81164.1"/>
    <property type="molecule type" value="Genomic_DNA"/>
</dbReference>
<keyword evidence="4" id="KW-1185">Reference proteome</keyword>
<organism evidence="2 3">
    <name type="scientific">Marinomonas primoryensis</name>
    <dbReference type="NCBI Taxonomy" id="178399"/>
    <lineage>
        <taxon>Bacteria</taxon>
        <taxon>Pseudomonadati</taxon>
        <taxon>Pseudomonadota</taxon>
        <taxon>Gammaproteobacteria</taxon>
        <taxon>Oceanospirillales</taxon>
        <taxon>Oceanospirillaceae</taxon>
        <taxon>Marinomonas</taxon>
    </lineage>
</organism>
<dbReference type="KEGG" id="mpri:MP3633_2437"/>
<sequence>MNIDKSKKRIAKKVKMGFKGYPQVSFSYFGETTEIATEVVVTFVLEEGAEPQEQRFSGQNDVREDEIIQSALVKIMERTEAKTVLEVEGVTLKGK</sequence>
<reference evidence="2 3" key="1">
    <citation type="submission" date="2020-06" db="EMBL/GenBank/DDBJ databases">
        <authorList>
            <person name="Voronona O.L."/>
            <person name="Aksenova E.I."/>
            <person name="Kunda M.S."/>
            <person name="Semenov A.N."/>
            <person name="Ryzhova N."/>
        </authorList>
    </citation>
    <scope>NUCLEOTIDE SEQUENCE [LARGE SCALE GENOMIC DNA]</scope>
    <source>
        <strain evidence="2 3">MPKMM3633</strain>
    </source>
</reference>
<gene>
    <name evidence="1" type="ORF">ABKW32_08830</name>
    <name evidence="2" type="ORF">MP3633_2437</name>
</gene>
<proteinExistence type="predicted"/>
<dbReference type="Proteomes" id="UP001471651">
    <property type="component" value="Unassembled WGS sequence"/>
</dbReference>
<reference evidence="1 4" key="2">
    <citation type="submission" date="2024-05" db="EMBL/GenBank/DDBJ databases">
        <authorList>
            <person name="Busch G.E."/>
            <person name="Sharma I."/>
        </authorList>
    </citation>
    <scope>NUCLEOTIDE SEQUENCE [LARGE SCALE GENOMIC DNA]</scope>
    <source>
        <strain evidence="1 4">23GB23</strain>
    </source>
</reference>
<dbReference type="EMBL" id="JBDYKN010000006">
    <property type="protein sequence ID" value="MEP7729543.1"/>
    <property type="molecule type" value="Genomic_DNA"/>
</dbReference>
<dbReference type="AlphaFoldDB" id="A0A859CX98"/>
<evidence type="ECO:0000313" key="3">
    <source>
        <dbReference type="Proteomes" id="UP000509371"/>
    </source>
</evidence>
<evidence type="ECO:0000313" key="4">
    <source>
        <dbReference type="Proteomes" id="UP001471651"/>
    </source>
</evidence>
<protein>
    <submittedName>
        <fullName evidence="2">Uncharacterized protein</fullName>
    </submittedName>
</protein>
<name>A0A859CX98_9GAMM</name>